<dbReference type="CDD" id="cd04301">
    <property type="entry name" value="NAT_SF"/>
    <property type="match status" value="1"/>
</dbReference>
<reference evidence="1 2" key="1">
    <citation type="submission" date="2018-05" db="EMBL/GenBank/DDBJ databases">
        <title>Genetic diversity of glacier-inhabiting Cryobacterium bacteria in China and description of Cryobacterium mengkeensis sp. nov. and Arthrobacter glacialis sp. nov.</title>
        <authorList>
            <person name="Liu Q."/>
            <person name="Xin Y.-H."/>
        </authorList>
    </citation>
    <scope>NUCLEOTIDE SEQUENCE [LARGE SCALE GENOMIC DNA]</scope>
    <source>
        <strain evidence="1 2">GP3</strain>
    </source>
</reference>
<dbReference type="InterPro" id="IPR000182">
    <property type="entry name" value="GNAT_dom"/>
</dbReference>
<sequence>MTEATVEQLRIPESLESGAADFLEAVEVSRQVRISTWGNDLLAYTPQELFALCHDPYEWYVVLVARLGGKILGRAGIAMPLDDNTELAHVTLDVLPQAEKLGIGRKLLEAAELFVRGENRKVVLVETNHPAADLEATGYKGGSIAPAQGSGDLAYKTREARFASRAGYALERVEQFNACALPLPDQLLAQLASRAVDTHHGAYRVHQWLDVCPEEWAADFVRLEASLSADEADSGIWDVKQLREAEELSVQSGRRTVVSAAQCLETSALVGFTSISLLGNRDDVAFQDDTFVERSHQDKGVGLHMKVANMEQLQEHFPALRTIYTWNAPENEYMLSVNKEMGYVSAGVTGQWRKDFTQTD</sequence>
<organism evidence="1 2">
    <name type="scientific">Arthrobacter psychrochitiniphilus</name>
    <dbReference type="NCBI Taxonomy" id="291045"/>
    <lineage>
        <taxon>Bacteria</taxon>
        <taxon>Bacillati</taxon>
        <taxon>Actinomycetota</taxon>
        <taxon>Actinomycetes</taxon>
        <taxon>Micrococcales</taxon>
        <taxon>Micrococcaceae</taxon>
        <taxon>Arthrobacter</taxon>
    </lineage>
</organism>
<dbReference type="EMBL" id="QHLZ01000003">
    <property type="protein sequence ID" value="PXA66351.1"/>
    <property type="molecule type" value="Genomic_DNA"/>
</dbReference>
<dbReference type="Gene3D" id="3.40.630.30">
    <property type="match status" value="1"/>
</dbReference>
<dbReference type="GO" id="GO:0016747">
    <property type="term" value="F:acyltransferase activity, transferring groups other than amino-acyl groups"/>
    <property type="evidence" value="ECO:0007669"/>
    <property type="project" value="InterPro"/>
</dbReference>
<accession>A0A2V3DZV1</accession>
<dbReference type="AlphaFoldDB" id="A0A2V3DZV1"/>
<evidence type="ECO:0000313" key="2">
    <source>
        <dbReference type="Proteomes" id="UP000246303"/>
    </source>
</evidence>
<dbReference type="InterPro" id="IPR016181">
    <property type="entry name" value="Acyl_CoA_acyltransferase"/>
</dbReference>
<dbReference type="PROSITE" id="PS51186">
    <property type="entry name" value="GNAT"/>
    <property type="match status" value="1"/>
</dbReference>
<evidence type="ECO:0000313" key="1">
    <source>
        <dbReference type="EMBL" id="PXA66351.1"/>
    </source>
</evidence>
<dbReference type="OrthoDB" id="4119890at2"/>
<keyword evidence="1" id="KW-0808">Transferase</keyword>
<dbReference type="Pfam" id="PF00583">
    <property type="entry name" value="Acetyltransf_1"/>
    <property type="match status" value="1"/>
</dbReference>
<dbReference type="SUPFAM" id="SSF55729">
    <property type="entry name" value="Acyl-CoA N-acyltransferases (Nat)"/>
    <property type="match status" value="2"/>
</dbReference>
<dbReference type="Proteomes" id="UP000246303">
    <property type="component" value="Unassembled WGS sequence"/>
</dbReference>
<protein>
    <submittedName>
        <fullName evidence="1">GNAT family N-acetyltransferase</fullName>
    </submittedName>
</protein>
<name>A0A2V3DZV1_9MICC</name>
<dbReference type="RefSeq" id="WP_110105667.1">
    <property type="nucleotide sequence ID" value="NZ_JACBZZ010000001.1"/>
</dbReference>
<gene>
    <name evidence="1" type="ORF">CVS29_06590</name>
</gene>
<comment type="caution">
    <text evidence="1">The sequence shown here is derived from an EMBL/GenBank/DDBJ whole genome shotgun (WGS) entry which is preliminary data.</text>
</comment>
<proteinExistence type="predicted"/>
<keyword evidence="2" id="KW-1185">Reference proteome</keyword>